<comment type="caution">
    <text evidence="1">The sequence shown here is derived from an EMBL/GenBank/DDBJ whole genome shotgun (WGS) entry which is preliminary data.</text>
</comment>
<sequence length="99" mass="11633">MSSDVTRGISTVPVLFFHLPARLTFHRFWPKSPLRLCILNKCHIYIGIPIIFSLDPSLDNRISFCRNTKYTYLYQTTFERNPIKIKINCCPCPVQSFMF</sequence>
<evidence type="ECO:0000313" key="2">
    <source>
        <dbReference type="Proteomes" id="UP001209878"/>
    </source>
</evidence>
<gene>
    <name evidence="1" type="ORF">NP493_509g01007</name>
</gene>
<dbReference type="EMBL" id="JAODUO010000509">
    <property type="protein sequence ID" value="KAK2179154.1"/>
    <property type="molecule type" value="Genomic_DNA"/>
</dbReference>
<proteinExistence type="predicted"/>
<accession>A0AAD9NTT1</accession>
<reference evidence="1" key="1">
    <citation type="journal article" date="2023" name="Mol. Biol. Evol.">
        <title>Third-Generation Sequencing Reveals the Adaptive Role of the Epigenome in Three Deep-Sea Polychaetes.</title>
        <authorList>
            <person name="Perez M."/>
            <person name="Aroh O."/>
            <person name="Sun Y."/>
            <person name="Lan Y."/>
            <person name="Juniper S.K."/>
            <person name="Young C.R."/>
            <person name="Angers B."/>
            <person name="Qian P.Y."/>
        </authorList>
    </citation>
    <scope>NUCLEOTIDE SEQUENCE</scope>
    <source>
        <strain evidence="1">R07B-5</strain>
    </source>
</reference>
<protein>
    <submittedName>
        <fullName evidence="1">Uncharacterized protein</fullName>
    </submittedName>
</protein>
<keyword evidence="2" id="KW-1185">Reference proteome</keyword>
<name>A0AAD9NTT1_RIDPI</name>
<evidence type="ECO:0000313" key="1">
    <source>
        <dbReference type="EMBL" id="KAK2179154.1"/>
    </source>
</evidence>
<dbReference type="Proteomes" id="UP001209878">
    <property type="component" value="Unassembled WGS sequence"/>
</dbReference>
<dbReference type="AlphaFoldDB" id="A0AAD9NTT1"/>
<organism evidence="1 2">
    <name type="scientific">Ridgeia piscesae</name>
    <name type="common">Tubeworm</name>
    <dbReference type="NCBI Taxonomy" id="27915"/>
    <lineage>
        <taxon>Eukaryota</taxon>
        <taxon>Metazoa</taxon>
        <taxon>Spiralia</taxon>
        <taxon>Lophotrochozoa</taxon>
        <taxon>Annelida</taxon>
        <taxon>Polychaeta</taxon>
        <taxon>Sedentaria</taxon>
        <taxon>Canalipalpata</taxon>
        <taxon>Sabellida</taxon>
        <taxon>Siboglinidae</taxon>
        <taxon>Ridgeia</taxon>
    </lineage>
</organism>